<protein>
    <submittedName>
        <fullName evidence="1">Protein kinase subdomain-containing protein PKL/ccin4</fullName>
    </submittedName>
</protein>
<dbReference type="RefSeq" id="XP_001839102.2">
    <property type="nucleotide sequence ID" value="XM_001839050.2"/>
</dbReference>
<keyword evidence="2" id="KW-1185">Reference proteome</keyword>
<dbReference type="HOGENOM" id="CLU_508994_0_0_1"/>
<evidence type="ECO:0000313" key="2">
    <source>
        <dbReference type="Proteomes" id="UP000001861"/>
    </source>
</evidence>
<dbReference type="InterPro" id="IPR011009">
    <property type="entry name" value="Kinase-like_dom_sf"/>
</dbReference>
<keyword evidence="1" id="KW-0808">Transferase</keyword>
<dbReference type="Proteomes" id="UP000001861">
    <property type="component" value="Unassembled WGS sequence"/>
</dbReference>
<dbReference type="GO" id="GO:0016301">
    <property type="term" value="F:kinase activity"/>
    <property type="evidence" value="ECO:0007669"/>
    <property type="project" value="UniProtKB-KW"/>
</dbReference>
<evidence type="ECO:0000313" key="1">
    <source>
        <dbReference type="EMBL" id="EAU82671.2"/>
    </source>
</evidence>
<comment type="caution">
    <text evidence="1">The sequence shown here is derived from an EMBL/GenBank/DDBJ whole genome shotgun (WGS) entry which is preliminary data.</text>
</comment>
<proteinExistence type="predicted"/>
<dbReference type="OrthoDB" id="2523927at2759"/>
<organism evidence="1 2">
    <name type="scientific">Coprinopsis cinerea (strain Okayama-7 / 130 / ATCC MYA-4618 / FGSC 9003)</name>
    <name type="common">Inky cap fungus</name>
    <name type="synonym">Hormographiella aspergillata</name>
    <dbReference type="NCBI Taxonomy" id="240176"/>
    <lineage>
        <taxon>Eukaryota</taxon>
        <taxon>Fungi</taxon>
        <taxon>Dikarya</taxon>
        <taxon>Basidiomycota</taxon>
        <taxon>Agaricomycotina</taxon>
        <taxon>Agaricomycetes</taxon>
        <taxon>Agaricomycetidae</taxon>
        <taxon>Agaricales</taxon>
        <taxon>Agaricineae</taxon>
        <taxon>Psathyrellaceae</taxon>
        <taxon>Coprinopsis</taxon>
    </lineage>
</organism>
<dbReference type="GeneID" id="6015705"/>
<dbReference type="InParanoid" id="A8P686"/>
<name>A8P686_COPC7</name>
<reference evidence="1 2" key="1">
    <citation type="journal article" date="2010" name="Proc. Natl. Acad. Sci. U.S.A.">
        <title>Insights into evolution of multicellular fungi from the assembled chromosomes of the mushroom Coprinopsis cinerea (Coprinus cinereus).</title>
        <authorList>
            <person name="Stajich J.E."/>
            <person name="Wilke S.K."/>
            <person name="Ahren D."/>
            <person name="Au C.H."/>
            <person name="Birren B.W."/>
            <person name="Borodovsky M."/>
            <person name="Burns C."/>
            <person name="Canback B."/>
            <person name="Casselton L.A."/>
            <person name="Cheng C.K."/>
            <person name="Deng J."/>
            <person name="Dietrich F.S."/>
            <person name="Fargo D.C."/>
            <person name="Farman M.L."/>
            <person name="Gathman A.C."/>
            <person name="Goldberg J."/>
            <person name="Guigo R."/>
            <person name="Hoegger P.J."/>
            <person name="Hooker J.B."/>
            <person name="Huggins A."/>
            <person name="James T.Y."/>
            <person name="Kamada T."/>
            <person name="Kilaru S."/>
            <person name="Kodira C."/>
            <person name="Kues U."/>
            <person name="Kupfer D."/>
            <person name="Kwan H.S."/>
            <person name="Lomsadze A."/>
            <person name="Li W."/>
            <person name="Lilly W.W."/>
            <person name="Ma L.J."/>
            <person name="Mackey A.J."/>
            <person name="Manning G."/>
            <person name="Martin F."/>
            <person name="Muraguchi H."/>
            <person name="Natvig D.O."/>
            <person name="Palmerini H."/>
            <person name="Ramesh M.A."/>
            <person name="Rehmeyer C.J."/>
            <person name="Roe B.A."/>
            <person name="Shenoy N."/>
            <person name="Stanke M."/>
            <person name="Ter-Hovhannisyan V."/>
            <person name="Tunlid A."/>
            <person name="Velagapudi R."/>
            <person name="Vision T.J."/>
            <person name="Zeng Q."/>
            <person name="Zolan M.E."/>
            <person name="Pukkila P.J."/>
        </authorList>
    </citation>
    <scope>NUCLEOTIDE SEQUENCE [LARGE SCALE GENOMIC DNA]</scope>
    <source>
        <strain evidence="2">Okayama-7 / 130 / ATCC MYA-4618 / FGSC 9003</strain>
    </source>
</reference>
<gene>
    <name evidence="1" type="ORF">CC1G_08828</name>
</gene>
<dbReference type="Gene3D" id="1.10.510.10">
    <property type="entry name" value="Transferase(Phosphotransferase) domain 1"/>
    <property type="match status" value="1"/>
</dbReference>
<dbReference type="KEGG" id="cci:CC1G_08828"/>
<dbReference type="STRING" id="240176.A8P686"/>
<dbReference type="AlphaFoldDB" id="A8P686"/>
<sequence>MQHPESPRHRIFSHFDDLVDAVKPFVRALAVRDEENVNLFPPHVTATAVSSIEDGRPFEFSRMNFIPTWFKDQVMQTMESMEKSDTDLDDFAEMRFNLVALPDLREMAKWNLYPPGKNPGQSKNDFVHLLKEITYAIATFVALLNPKLRTRPPPSILHDWEKPDLSFHLYGTMLCFINVRIPPARATDTFLEMVRHLEHPADRTSVPIPAVKMVIEMMGHLLQDPECSEGIITNGVFDSIYMKIDRNTEPKQIRFIHVQCPEPLKEGGYLEWLCMLIYFCGHTAFKTPFGEQKNIVKGVEMINLFEPLPLTPVSPSTSSSRAGGFILSDVILRLNSLSCTANECFLNTVLTYVPRLTSTFHHHILVGHRPGPDSRQAVLLRSRNKCFVIKIYHHVADFETESQALTKLGRLSCSPKLLASGLTSQSHYFVLLTYTGQTLQEFTDQQIEDVKEKIKLLHAHGVHHHDILPQNTTVDTRGRLRLIDFGESDFDCRYGEFCPDISWEAKWREYLADKANNKIAKPSDESSEQVTPSST</sequence>
<dbReference type="VEuPathDB" id="FungiDB:CC1G_08828"/>
<dbReference type="SUPFAM" id="SSF56112">
    <property type="entry name" value="Protein kinase-like (PK-like)"/>
    <property type="match status" value="1"/>
</dbReference>
<accession>A8P686</accession>
<keyword evidence="1" id="KW-0418">Kinase</keyword>
<dbReference type="EMBL" id="AACS02000005">
    <property type="protein sequence ID" value="EAU82671.2"/>
    <property type="molecule type" value="Genomic_DNA"/>
</dbReference>